<dbReference type="GO" id="GO:0030638">
    <property type="term" value="P:polyketide metabolic process"/>
    <property type="evidence" value="ECO:0007669"/>
    <property type="project" value="InterPro"/>
</dbReference>
<organism evidence="2 3">
    <name type="scientific">Roseibium album</name>
    <dbReference type="NCBI Taxonomy" id="311410"/>
    <lineage>
        <taxon>Bacteria</taxon>
        <taxon>Pseudomonadati</taxon>
        <taxon>Pseudomonadota</taxon>
        <taxon>Alphaproteobacteria</taxon>
        <taxon>Hyphomicrobiales</taxon>
        <taxon>Stappiaceae</taxon>
        <taxon>Roseibium</taxon>
    </lineage>
</organism>
<dbReference type="AlphaFoldDB" id="A0A0M6ZDP5"/>
<protein>
    <submittedName>
        <fullName evidence="2">SnoaL-like domain protein</fullName>
    </submittedName>
</protein>
<dbReference type="InterPro" id="IPR032710">
    <property type="entry name" value="NTF2-like_dom_sf"/>
</dbReference>
<dbReference type="Pfam" id="PF12680">
    <property type="entry name" value="SnoaL_2"/>
    <property type="match status" value="1"/>
</dbReference>
<reference evidence="3" key="1">
    <citation type="submission" date="2015-07" db="EMBL/GenBank/DDBJ databases">
        <authorList>
            <person name="Rodrigo-Torres Lidia"/>
            <person name="Arahal R.David."/>
        </authorList>
    </citation>
    <scope>NUCLEOTIDE SEQUENCE [LARGE SCALE GENOMIC DNA]</scope>
    <source>
        <strain evidence="3">CECT 5096</strain>
    </source>
</reference>
<keyword evidence="3" id="KW-1185">Reference proteome</keyword>
<feature type="domain" description="SnoaL-like" evidence="1">
    <location>
        <begin position="149"/>
        <end position="246"/>
    </location>
</feature>
<evidence type="ECO:0000313" key="2">
    <source>
        <dbReference type="EMBL" id="CTQ74408.1"/>
    </source>
</evidence>
<dbReference type="OrthoDB" id="9812089at2"/>
<dbReference type="PANTHER" id="PTHR38436">
    <property type="entry name" value="POLYKETIDE CYCLASE SNOAL-LIKE DOMAIN"/>
    <property type="match status" value="1"/>
</dbReference>
<dbReference type="SUPFAM" id="SSF54427">
    <property type="entry name" value="NTF2-like"/>
    <property type="match status" value="2"/>
</dbReference>
<dbReference type="RefSeq" id="WP_055112259.1">
    <property type="nucleotide sequence ID" value="NZ_CXWA01000005.1"/>
</dbReference>
<dbReference type="InterPro" id="IPR037401">
    <property type="entry name" value="SnoaL-like"/>
</dbReference>
<evidence type="ECO:0000313" key="3">
    <source>
        <dbReference type="Proteomes" id="UP000049983"/>
    </source>
</evidence>
<accession>A0A0M6ZDP5</accession>
<dbReference type="Gene3D" id="3.10.450.50">
    <property type="match status" value="2"/>
</dbReference>
<gene>
    <name evidence="2" type="ORF">LA5096_04036</name>
</gene>
<sequence>MHSLSGTNKVHHAKGLYLDGIRDGKVWEALNAHTGARYTQHSTGVGDGQKGFAEFFGPFLERNPVRQIEVIRAIEDGSFVFLHVFQSLNNGESKWVTGDLFDTDETARVVEHWDVIQTFETRTKSGRTMTDGTTRIEDLHRTEANKALVRSFCDACLINGDFARAADFISANEYLQHNPDAADGLDGLAGLVSDLAARGETMRYWKFHKLIGQGNFVVTLSHMQMGRSHYCVFDIFRLQEGRIVEHWDVTEKILAPEEWNNQGKF</sequence>
<name>A0A0M6ZDP5_9HYPH</name>
<proteinExistence type="predicted"/>
<dbReference type="STRING" id="311410.LA5095_00898"/>
<dbReference type="EMBL" id="CXWC01000011">
    <property type="protein sequence ID" value="CTQ74408.1"/>
    <property type="molecule type" value="Genomic_DNA"/>
</dbReference>
<dbReference type="InterPro" id="IPR009959">
    <property type="entry name" value="Cyclase_SnoaL-like"/>
</dbReference>
<evidence type="ECO:0000259" key="1">
    <source>
        <dbReference type="Pfam" id="PF12680"/>
    </source>
</evidence>
<dbReference type="GeneID" id="97671355"/>
<dbReference type="Proteomes" id="UP000049983">
    <property type="component" value="Unassembled WGS sequence"/>
</dbReference>
<dbReference type="PANTHER" id="PTHR38436:SF1">
    <property type="entry name" value="ESTER CYCLASE"/>
    <property type="match status" value="1"/>
</dbReference>